<dbReference type="EMBL" id="JAANBB010000324">
    <property type="protein sequence ID" value="KAF7544065.1"/>
    <property type="molecule type" value="Genomic_DNA"/>
</dbReference>
<accession>A0A9P5GY10</accession>
<keyword evidence="1" id="KW-0175">Coiled coil</keyword>
<gene>
    <name evidence="2" type="ORF">G7Z17_g10240</name>
</gene>
<proteinExistence type="predicted"/>
<comment type="caution">
    <text evidence="2">The sequence shown here is derived from an EMBL/GenBank/DDBJ whole genome shotgun (WGS) entry which is preliminary data.</text>
</comment>
<evidence type="ECO:0000256" key="1">
    <source>
        <dbReference type="SAM" id="Coils"/>
    </source>
</evidence>
<evidence type="ECO:0008006" key="4">
    <source>
        <dbReference type="Google" id="ProtNLM"/>
    </source>
</evidence>
<sequence>MDAMDLVPEQLADQAQRFGAFIGATKPSLEDRFFLVMGTKSVEVFDFMCHGRRIYLIDTPGFDDTIRSNIDTLEILATYLGASYANGVRIHGLIMLHSIANNRMTWSSLRSIEMMKAMCGFKFYDNLAIAMTMWPETPGPADTATAEGRYAELLSNKNFFGELVAQRASVFRHNEKGHRESFEETASAQRIVTHLIHQSEIHAPAVLQLQRDIIDHRKTLGETAAGIVIVGDLNKDHQDHKCQLQELETRMRARLSQVDSVNTNQQQDLHDLQELKSEVEKKVKKFEQDKMVLNKSIQDMHKEEMRIWEEKIKELDTQFSYQLAAKEQDLRDMEASLREMRKDMDIRLRNSNQKKITTQAEVEDTKHEEIINTAREAVIKARGAYQKFRGQVGNILNGTANGLAAGLTSGAIAARKLALHP</sequence>
<organism evidence="2 3">
    <name type="scientific">Cylindrodendrum hubeiense</name>
    <dbReference type="NCBI Taxonomy" id="595255"/>
    <lineage>
        <taxon>Eukaryota</taxon>
        <taxon>Fungi</taxon>
        <taxon>Dikarya</taxon>
        <taxon>Ascomycota</taxon>
        <taxon>Pezizomycotina</taxon>
        <taxon>Sordariomycetes</taxon>
        <taxon>Hypocreomycetidae</taxon>
        <taxon>Hypocreales</taxon>
        <taxon>Nectriaceae</taxon>
        <taxon>Cylindrodendrum</taxon>
    </lineage>
</organism>
<evidence type="ECO:0000313" key="3">
    <source>
        <dbReference type="Proteomes" id="UP000722485"/>
    </source>
</evidence>
<dbReference type="SUPFAM" id="SSF52540">
    <property type="entry name" value="P-loop containing nucleoside triphosphate hydrolases"/>
    <property type="match status" value="1"/>
</dbReference>
<protein>
    <recommendedName>
        <fullName evidence="4">G domain-containing protein</fullName>
    </recommendedName>
</protein>
<dbReference type="OrthoDB" id="8954335at2759"/>
<dbReference type="AlphaFoldDB" id="A0A9P5GY10"/>
<reference evidence="2" key="1">
    <citation type="submission" date="2020-03" db="EMBL/GenBank/DDBJ databases">
        <title>Draft Genome Sequence of Cylindrodendrum hubeiense.</title>
        <authorList>
            <person name="Buettner E."/>
            <person name="Kellner H."/>
        </authorList>
    </citation>
    <scope>NUCLEOTIDE SEQUENCE</scope>
    <source>
        <strain evidence="2">IHI 201604</strain>
    </source>
</reference>
<evidence type="ECO:0000313" key="2">
    <source>
        <dbReference type="EMBL" id="KAF7544065.1"/>
    </source>
</evidence>
<dbReference type="Proteomes" id="UP000722485">
    <property type="component" value="Unassembled WGS sequence"/>
</dbReference>
<keyword evidence="3" id="KW-1185">Reference proteome</keyword>
<name>A0A9P5GY10_9HYPO</name>
<dbReference type="InterPro" id="IPR027417">
    <property type="entry name" value="P-loop_NTPase"/>
</dbReference>
<dbReference type="Gene3D" id="3.40.50.300">
    <property type="entry name" value="P-loop containing nucleotide triphosphate hydrolases"/>
    <property type="match status" value="1"/>
</dbReference>
<feature type="coiled-coil region" evidence="1">
    <location>
        <begin position="230"/>
        <end position="343"/>
    </location>
</feature>